<protein>
    <recommendedName>
        <fullName evidence="3">ACT domain-containing protein</fullName>
    </recommendedName>
</protein>
<dbReference type="AlphaFoldDB" id="A0A7X5UPR4"/>
<name>A0A7X5UPR4_9PSEU</name>
<reference evidence="1 2" key="1">
    <citation type="submission" date="2020-03" db="EMBL/GenBank/DDBJ databases">
        <title>Sequencing the genomes of 1000 actinobacteria strains.</title>
        <authorList>
            <person name="Klenk H.-P."/>
        </authorList>
    </citation>
    <scope>NUCLEOTIDE SEQUENCE [LARGE SCALE GENOMIC DNA]</scope>
    <source>
        <strain evidence="1 2">DSM 45685</strain>
    </source>
</reference>
<comment type="caution">
    <text evidence="1">The sequence shown here is derived from an EMBL/GenBank/DDBJ whole genome shotgun (WGS) entry which is preliminary data.</text>
</comment>
<evidence type="ECO:0000313" key="1">
    <source>
        <dbReference type="EMBL" id="NIJ11946.1"/>
    </source>
</evidence>
<organism evidence="1 2">
    <name type="scientific">Saccharomonospora amisosensis</name>
    <dbReference type="NCBI Taxonomy" id="1128677"/>
    <lineage>
        <taxon>Bacteria</taxon>
        <taxon>Bacillati</taxon>
        <taxon>Actinomycetota</taxon>
        <taxon>Actinomycetes</taxon>
        <taxon>Pseudonocardiales</taxon>
        <taxon>Pseudonocardiaceae</taxon>
        <taxon>Saccharomonospora</taxon>
    </lineage>
</organism>
<dbReference type="RefSeq" id="WP_167169978.1">
    <property type="nucleotide sequence ID" value="NZ_JAAOYM010000001.1"/>
</dbReference>
<dbReference type="Proteomes" id="UP000545493">
    <property type="component" value="Unassembled WGS sequence"/>
</dbReference>
<evidence type="ECO:0000313" key="2">
    <source>
        <dbReference type="Proteomes" id="UP000545493"/>
    </source>
</evidence>
<evidence type="ECO:0008006" key="3">
    <source>
        <dbReference type="Google" id="ProtNLM"/>
    </source>
</evidence>
<proteinExistence type="predicted"/>
<sequence length="96" mass="10302">MSLDVGSTSYRIHSTRPSFPARRRIATYFTGGVDGLLALSSALRQGGYRVHDLSVDVRDGVTEGSMVCTIMISDGGVEPLLDHLRALPPVVSSELL</sequence>
<dbReference type="EMBL" id="JAAOYM010000001">
    <property type="protein sequence ID" value="NIJ11946.1"/>
    <property type="molecule type" value="Genomic_DNA"/>
</dbReference>
<gene>
    <name evidence="1" type="ORF">FHU38_002290</name>
</gene>
<accession>A0A7X5UPR4</accession>
<keyword evidence="2" id="KW-1185">Reference proteome</keyword>